<name>A0A4Y2RW26_ARAVE</name>
<comment type="caution">
    <text evidence="1">The sequence shown here is derived from an EMBL/GenBank/DDBJ whole genome shotgun (WGS) entry which is preliminary data.</text>
</comment>
<dbReference type="Proteomes" id="UP000499080">
    <property type="component" value="Unassembled WGS sequence"/>
</dbReference>
<organism evidence="1 2">
    <name type="scientific">Araneus ventricosus</name>
    <name type="common">Orbweaver spider</name>
    <name type="synonym">Epeira ventricosa</name>
    <dbReference type="NCBI Taxonomy" id="182803"/>
    <lineage>
        <taxon>Eukaryota</taxon>
        <taxon>Metazoa</taxon>
        <taxon>Ecdysozoa</taxon>
        <taxon>Arthropoda</taxon>
        <taxon>Chelicerata</taxon>
        <taxon>Arachnida</taxon>
        <taxon>Araneae</taxon>
        <taxon>Araneomorphae</taxon>
        <taxon>Entelegynae</taxon>
        <taxon>Araneoidea</taxon>
        <taxon>Araneidae</taxon>
        <taxon>Araneus</taxon>
    </lineage>
</organism>
<sequence length="137" mass="15686">MKSVFRRPGLEISQSNSKISHLLPQEKIGFASFSVLFLKISPVLHPCSFFNSHRHYWGAVQFSQILAQFCREFISMEPHWLLPFWPFLVAKGLQAGGSNDFIHHFHNEIGPSGTAWNPASFVWRFNEQLSESRGLPS</sequence>
<accession>A0A4Y2RW26</accession>
<proteinExistence type="predicted"/>
<keyword evidence="2" id="KW-1185">Reference proteome</keyword>
<protein>
    <submittedName>
        <fullName evidence="1">Uncharacterized protein</fullName>
    </submittedName>
</protein>
<dbReference type="AlphaFoldDB" id="A0A4Y2RW26"/>
<gene>
    <name evidence="1" type="ORF">AVEN_21836_1</name>
</gene>
<evidence type="ECO:0000313" key="2">
    <source>
        <dbReference type="Proteomes" id="UP000499080"/>
    </source>
</evidence>
<reference evidence="1 2" key="1">
    <citation type="journal article" date="2019" name="Sci. Rep.">
        <title>Orb-weaving spider Araneus ventricosus genome elucidates the spidroin gene catalogue.</title>
        <authorList>
            <person name="Kono N."/>
            <person name="Nakamura H."/>
            <person name="Ohtoshi R."/>
            <person name="Moran D.A.P."/>
            <person name="Shinohara A."/>
            <person name="Yoshida Y."/>
            <person name="Fujiwara M."/>
            <person name="Mori M."/>
            <person name="Tomita M."/>
            <person name="Arakawa K."/>
        </authorList>
    </citation>
    <scope>NUCLEOTIDE SEQUENCE [LARGE SCALE GENOMIC DNA]</scope>
</reference>
<dbReference type="EMBL" id="BGPR01018718">
    <property type="protein sequence ID" value="GBN79951.1"/>
    <property type="molecule type" value="Genomic_DNA"/>
</dbReference>
<evidence type="ECO:0000313" key="1">
    <source>
        <dbReference type="EMBL" id="GBN79951.1"/>
    </source>
</evidence>